<evidence type="ECO:0000256" key="8">
    <source>
        <dbReference type="SAM" id="MobiDB-lite"/>
    </source>
</evidence>
<dbReference type="InterPro" id="IPR039500">
    <property type="entry name" value="EVA1_dom"/>
</dbReference>
<dbReference type="GeneTree" id="ENSGT00940000154096"/>
<keyword evidence="7 9" id="KW-0472">Membrane</keyword>
<feature type="transmembrane region" description="Helical" evidence="9">
    <location>
        <begin position="438"/>
        <end position="459"/>
    </location>
</feature>
<dbReference type="InterPro" id="IPR052461">
    <property type="entry name" value="EVA1_A/B"/>
</dbReference>
<evidence type="ECO:0000313" key="11">
    <source>
        <dbReference type="Ensembl" id="ENSXETP00000064197"/>
    </source>
</evidence>
<keyword evidence="6 9" id="KW-1133">Transmembrane helix</keyword>
<feature type="compositionally biased region" description="Acidic residues" evidence="8">
    <location>
        <begin position="482"/>
        <end position="494"/>
    </location>
</feature>
<evidence type="ECO:0000256" key="4">
    <source>
        <dbReference type="ARBA" id="ARBA00022734"/>
    </source>
</evidence>
<dbReference type="PANTHER" id="PTHR48422:SF1">
    <property type="entry name" value="PROTEIN EVA-1 HOMOLOG A"/>
    <property type="match status" value="1"/>
</dbReference>
<dbReference type="InParanoid" id="A0A6I8Q3M0"/>
<dbReference type="InterPro" id="IPR000922">
    <property type="entry name" value="Lectin_gal-bd_dom"/>
</dbReference>
<feature type="domain" description="SUEL-type lectin" evidence="10">
    <location>
        <begin position="125"/>
        <end position="223"/>
    </location>
</feature>
<comment type="subcellular location">
    <subcellularLocation>
        <location evidence="1">Membrane</location>
        <topology evidence="1">Single-pass membrane protein</topology>
    </subcellularLocation>
</comment>
<comment type="similarity">
    <text evidence="2">Belongs to the EVA1 family.</text>
</comment>
<dbReference type="Bgee" id="ENSXETG00000018194">
    <property type="expression patterns" value="Expressed in neurula embryo and 9 other cell types or tissues"/>
</dbReference>
<dbReference type="Xenbase" id="XB-GENE-5766013">
    <property type="gene designation" value="eva1a"/>
</dbReference>
<reference evidence="11" key="2">
    <citation type="submission" date="2020-05" db="UniProtKB">
        <authorList>
            <consortium name="Ensembl"/>
        </authorList>
    </citation>
    <scope>IDENTIFICATION</scope>
</reference>
<evidence type="ECO:0000259" key="10">
    <source>
        <dbReference type="PROSITE" id="PS50228"/>
    </source>
</evidence>
<dbReference type="CDD" id="cd22828">
    <property type="entry name" value="Gal_Rha_Lectin_EVA1_EVA1C_rpt1"/>
    <property type="match status" value="1"/>
</dbReference>
<dbReference type="Gene3D" id="2.60.120.740">
    <property type="match status" value="2"/>
</dbReference>
<keyword evidence="5" id="KW-0677">Repeat</keyword>
<dbReference type="PANTHER" id="PTHR48422">
    <property type="entry name" value="PROTEIN EVA-1 HOMOLOG B-RELATED"/>
    <property type="match status" value="1"/>
</dbReference>
<sequence length="555" mass="62518">MEKVLGSNTSMETVPGGANKSYNWLFGSPYVDWQPIEGSVWLYTGFYATKTCLQARNSKISTCFEATGSNIQGVGEQHVPPEPPRPINSDNGILQQPLWHLPELINCQSGPGYISRILKNYTLRACDGEYVSLRCPHRTTISIQSSFYGRTLPSHQMCPLQYPRSFETFIKEDVSCSSDTSLQKMLDECQDRRNCHLLVNSRLFGSDPCPGTSKYLIVQYKCRPNEYKSKVACEDDKLRLSCKKSTVIAVYAAIFGRVHGGSLECPFQNLGFPSVECQSALALPVMTKRCQGRRSCSVYASTYDFGDPCYPGVRKHLNVIYTCVPKKLLYETEPKSTNKQGIPQTHFPRQRGAYDRNVVGDGAFYADPAFITEQQLPEKKKGRAAAFYPASNDPSMDEAYQPVTNRTMAPVGQINKEMAVLSNIMAAYSFITENPERAALYFVSGVCIGLILTLVALVMRISCQADCKRTTVKKAPRRQDIDSDTSDSDDDSDTTSDLSARRHRRFERTLNMNVFTSAEELERAQRLEERERIIREIWMNGQPDIPGTRSLNRYY</sequence>
<evidence type="ECO:0000256" key="7">
    <source>
        <dbReference type="ARBA" id="ARBA00023136"/>
    </source>
</evidence>
<dbReference type="Pfam" id="PF02140">
    <property type="entry name" value="SUEL_Lectin"/>
    <property type="match status" value="2"/>
</dbReference>
<dbReference type="InterPro" id="IPR043159">
    <property type="entry name" value="Lectin_gal-bd_sf"/>
</dbReference>
<dbReference type="GO" id="GO:0030246">
    <property type="term" value="F:carbohydrate binding"/>
    <property type="evidence" value="ECO:0007669"/>
    <property type="project" value="UniProtKB-KW"/>
</dbReference>
<feature type="domain" description="SUEL-type lectin" evidence="10">
    <location>
        <begin position="232"/>
        <end position="324"/>
    </location>
</feature>
<dbReference type="Pfam" id="PF14851">
    <property type="entry name" value="FAM176"/>
    <property type="match status" value="1"/>
</dbReference>
<keyword evidence="4" id="KW-0430">Lectin</keyword>
<evidence type="ECO:0000256" key="9">
    <source>
        <dbReference type="SAM" id="Phobius"/>
    </source>
</evidence>
<dbReference type="Ensembl" id="ENSXETT00000102530">
    <property type="protein sequence ID" value="ENSXETP00000064197"/>
    <property type="gene ID" value="ENSXETG00000018194"/>
</dbReference>
<dbReference type="FunFam" id="2.60.120.740:FF:000003">
    <property type="entry name" value="Protein eva-1 homolog C"/>
    <property type="match status" value="1"/>
</dbReference>
<evidence type="ECO:0000256" key="5">
    <source>
        <dbReference type="ARBA" id="ARBA00022737"/>
    </source>
</evidence>
<proteinExistence type="inferred from homology"/>
<evidence type="ECO:0000256" key="1">
    <source>
        <dbReference type="ARBA" id="ARBA00004167"/>
    </source>
</evidence>
<organism evidence="11">
    <name type="scientific">Xenopus tropicalis</name>
    <name type="common">Western clawed frog</name>
    <name type="synonym">Silurana tropicalis</name>
    <dbReference type="NCBI Taxonomy" id="8364"/>
    <lineage>
        <taxon>Eukaryota</taxon>
        <taxon>Metazoa</taxon>
        <taxon>Chordata</taxon>
        <taxon>Craniata</taxon>
        <taxon>Vertebrata</taxon>
        <taxon>Euteleostomi</taxon>
        <taxon>Amphibia</taxon>
        <taxon>Batrachia</taxon>
        <taxon>Anura</taxon>
        <taxon>Pipoidea</taxon>
        <taxon>Pipidae</taxon>
        <taxon>Xenopodinae</taxon>
        <taxon>Xenopus</taxon>
        <taxon>Silurana</taxon>
    </lineage>
</organism>
<gene>
    <name evidence="11" type="primary">eva1a</name>
</gene>
<reference evidence="11" key="1">
    <citation type="journal article" date="2010" name="Science">
        <title>The genome of the Western clawed frog Xenopus tropicalis.</title>
        <authorList>
            <person name="Hellsten U."/>
            <person name="Harland R.M."/>
            <person name="Gilchrist M.J."/>
            <person name="Hendrix D."/>
            <person name="Jurka J."/>
            <person name="Kapitonov V."/>
            <person name="Ovcharenko I."/>
            <person name="Putnam N.H."/>
            <person name="Shu S."/>
            <person name="Taher L."/>
            <person name="Blitz I.L."/>
            <person name="Blumberg B."/>
            <person name="Dichmann D.S."/>
            <person name="Dubchak I."/>
            <person name="Amaya E."/>
            <person name="Detter J.C."/>
            <person name="Fletcher R."/>
            <person name="Gerhard D.S."/>
            <person name="Goodstein D."/>
            <person name="Graves T."/>
            <person name="Grigoriev I.V."/>
            <person name="Grimwood J."/>
            <person name="Kawashima T."/>
            <person name="Lindquist E."/>
            <person name="Lucas S.M."/>
            <person name="Mead P.E."/>
            <person name="Mitros T."/>
            <person name="Ogino H."/>
            <person name="Ohta Y."/>
            <person name="Poliakov A.V."/>
            <person name="Pollet N."/>
            <person name="Robert J."/>
            <person name="Salamov A."/>
            <person name="Sater A.K."/>
            <person name="Schmutz J."/>
            <person name="Terry A."/>
            <person name="Vize P.D."/>
            <person name="Warren W.C."/>
            <person name="Wells D."/>
            <person name="Wills A."/>
            <person name="Wilson R.K."/>
            <person name="Zimmerman L.B."/>
            <person name="Zorn A.M."/>
            <person name="Grainger R."/>
            <person name="Grammer T."/>
            <person name="Khokha M.K."/>
            <person name="Richardson P.M."/>
            <person name="Rokhsar D.S."/>
        </authorList>
    </citation>
    <scope>NUCLEOTIDE SEQUENCE [LARGE SCALE GENOMIC DNA]</scope>
    <source>
        <strain evidence="11">Nigerian</strain>
    </source>
</reference>
<dbReference type="GO" id="GO:0016020">
    <property type="term" value="C:membrane"/>
    <property type="evidence" value="ECO:0007669"/>
    <property type="project" value="UniProtKB-SubCell"/>
</dbReference>
<name>A0A6I8Q3M0_XENTR</name>
<dbReference type="CDD" id="cd22829">
    <property type="entry name" value="Gal_Rha_Lectin_EVA1_EVA1C_rpt2"/>
    <property type="match status" value="1"/>
</dbReference>
<accession>A0A6I8Q3M0</accession>
<evidence type="ECO:0000256" key="2">
    <source>
        <dbReference type="ARBA" id="ARBA00006023"/>
    </source>
</evidence>
<dbReference type="AlphaFoldDB" id="A0A6I8Q3M0"/>
<protein>
    <submittedName>
        <fullName evidence="11">Eva-1 homolog A</fullName>
    </submittedName>
</protein>
<feature type="region of interest" description="Disordered" evidence="8">
    <location>
        <begin position="472"/>
        <end position="500"/>
    </location>
</feature>
<keyword evidence="3 9" id="KW-0812">Transmembrane</keyword>
<evidence type="ECO:0000256" key="6">
    <source>
        <dbReference type="ARBA" id="ARBA00022989"/>
    </source>
</evidence>
<dbReference type="PROSITE" id="PS50228">
    <property type="entry name" value="SUEL_LECTIN"/>
    <property type="match status" value="2"/>
</dbReference>
<evidence type="ECO:0000256" key="3">
    <source>
        <dbReference type="ARBA" id="ARBA00022692"/>
    </source>
</evidence>